<protein>
    <recommendedName>
        <fullName evidence="3">UDP-glucose 4-epimerase</fullName>
    </recommendedName>
    <alternativeName>
        <fullName evidence="5">Galactowaldenase</fullName>
    </alternativeName>
    <alternativeName>
        <fullName evidence="4">UDP-galactose 4-epimerase</fullName>
    </alternativeName>
</protein>
<dbReference type="Gene3D" id="3.40.50.720">
    <property type="entry name" value="NAD(P)-binding Rossmann-like Domain"/>
    <property type="match status" value="1"/>
</dbReference>
<evidence type="ECO:0000256" key="3">
    <source>
        <dbReference type="ARBA" id="ARBA00018569"/>
    </source>
</evidence>
<comment type="similarity">
    <text evidence="2">Belongs to the NAD(P)-dependent epimerase/dehydratase family.</text>
</comment>
<dbReference type="Proteomes" id="UP000267164">
    <property type="component" value="Chromosome"/>
</dbReference>
<reference evidence="7 8" key="1">
    <citation type="submission" date="2018-09" db="EMBL/GenBank/DDBJ databases">
        <title>Nocardia yunnanensis sp. nov., an actinomycete isolated from a soil sample.</title>
        <authorList>
            <person name="Zhang J."/>
        </authorList>
    </citation>
    <scope>NUCLEOTIDE SEQUENCE [LARGE SCALE GENOMIC DNA]</scope>
    <source>
        <strain evidence="7 8">CFHS0054</strain>
    </source>
</reference>
<evidence type="ECO:0000256" key="5">
    <source>
        <dbReference type="ARBA" id="ARBA00033067"/>
    </source>
</evidence>
<sequence>MRVLVTGAAGYLGGAVVRALGAAGHQPVALIRPGGSVAAADVEVRAADLLDAEGLRRAVTDVDVVCHLAGLTRARESFDEPLRYFRVNVGGTVTLLEAMAEAGVRGLVFSSTCAVYGSPDRQPMTEDLPVAPPHPYASSKVAAEAVVEAQARGGALGALVLRLPNLAGGDDRDPTRLIPRVLAAARTGTPLAVNGDGSAVRDYLHVDDAAAAFVAAVERMPEPGGFARYNLGSGRGTSILDVVAAVEHVTGRRVPLVHNPPALEPQILIADAARAVAELGWQPKLSDLDTIIASLG</sequence>
<proteinExistence type="inferred from homology"/>
<dbReference type="AlphaFoldDB" id="A0A386ZPN4"/>
<gene>
    <name evidence="7" type="ORF">D7D52_25065</name>
</gene>
<evidence type="ECO:0000256" key="4">
    <source>
        <dbReference type="ARBA" id="ARBA00031367"/>
    </source>
</evidence>
<comment type="pathway">
    <text evidence="1">Carbohydrate metabolism; galactose metabolism.</text>
</comment>
<name>A0A386ZPN4_9NOCA</name>
<dbReference type="SUPFAM" id="SSF51735">
    <property type="entry name" value="NAD(P)-binding Rossmann-fold domains"/>
    <property type="match status" value="1"/>
</dbReference>
<evidence type="ECO:0000313" key="7">
    <source>
        <dbReference type="EMBL" id="AYF79368.1"/>
    </source>
</evidence>
<evidence type="ECO:0000313" key="8">
    <source>
        <dbReference type="Proteomes" id="UP000267164"/>
    </source>
</evidence>
<organism evidence="7 8">
    <name type="scientific">Nocardia yunnanensis</name>
    <dbReference type="NCBI Taxonomy" id="2382165"/>
    <lineage>
        <taxon>Bacteria</taxon>
        <taxon>Bacillati</taxon>
        <taxon>Actinomycetota</taxon>
        <taxon>Actinomycetes</taxon>
        <taxon>Mycobacteriales</taxon>
        <taxon>Nocardiaceae</taxon>
        <taxon>Nocardia</taxon>
    </lineage>
</organism>
<dbReference type="PANTHER" id="PTHR43725">
    <property type="entry name" value="UDP-GLUCOSE 4-EPIMERASE"/>
    <property type="match status" value="1"/>
</dbReference>
<dbReference type="Gene3D" id="3.90.25.10">
    <property type="entry name" value="UDP-galactose 4-epimerase, domain 1"/>
    <property type="match status" value="1"/>
</dbReference>
<evidence type="ECO:0000256" key="1">
    <source>
        <dbReference type="ARBA" id="ARBA00004947"/>
    </source>
</evidence>
<evidence type="ECO:0000256" key="2">
    <source>
        <dbReference type="ARBA" id="ARBA00007637"/>
    </source>
</evidence>
<evidence type="ECO:0000259" key="6">
    <source>
        <dbReference type="Pfam" id="PF01370"/>
    </source>
</evidence>
<dbReference type="KEGG" id="nyu:D7D52_25065"/>
<dbReference type="GO" id="GO:0033499">
    <property type="term" value="P:galactose catabolic process via UDP-galactose, Leloir pathway"/>
    <property type="evidence" value="ECO:0007669"/>
    <property type="project" value="TreeGrafter"/>
</dbReference>
<feature type="domain" description="NAD-dependent epimerase/dehydratase" evidence="6">
    <location>
        <begin position="3"/>
        <end position="232"/>
    </location>
</feature>
<keyword evidence="8" id="KW-1185">Reference proteome</keyword>
<dbReference type="InterPro" id="IPR036291">
    <property type="entry name" value="NAD(P)-bd_dom_sf"/>
</dbReference>
<dbReference type="Pfam" id="PF01370">
    <property type="entry name" value="Epimerase"/>
    <property type="match status" value="1"/>
</dbReference>
<dbReference type="InterPro" id="IPR001509">
    <property type="entry name" value="Epimerase_deHydtase"/>
</dbReference>
<dbReference type="PANTHER" id="PTHR43725:SF53">
    <property type="entry name" value="UDP-ARABINOSE 4-EPIMERASE 1"/>
    <property type="match status" value="1"/>
</dbReference>
<dbReference type="OrthoDB" id="9801785at2"/>
<accession>A0A386ZPN4</accession>
<dbReference type="EMBL" id="CP032568">
    <property type="protein sequence ID" value="AYF79368.1"/>
    <property type="molecule type" value="Genomic_DNA"/>
</dbReference>